<dbReference type="Proteomes" id="UP000237749">
    <property type="component" value="Unassembled WGS sequence"/>
</dbReference>
<proteinExistence type="predicted"/>
<dbReference type="PANTHER" id="PTHR33744:SF1">
    <property type="entry name" value="DNA-BINDING TRANSCRIPTIONAL ACTIVATOR ADER"/>
    <property type="match status" value="1"/>
</dbReference>
<dbReference type="InterPro" id="IPR012914">
    <property type="entry name" value="PucR_dom"/>
</dbReference>
<dbReference type="RefSeq" id="WP_170072320.1">
    <property type="nucleotide sequence ID" value="NZ_PTJA01000005.1"/>
</dbReference>
<dbReference type="Gene3D" id="1.10.10.2840">
    <property type="entry name" value="PucR C-terminal helix-turn-helix domain"/>
    <property type="match status" value="1"/>
</dbReference>
<evidence type="ECO:0000259" key="2">
    <source>
        <dbReference type="Pfam" id="PF13556"/>
    </source>
</evidence>
<feature type="domain" description="Purine catabolism PurC-like" evidence="1">
    <location>
        <begin position="20"/>
        <end position="126"/>
    </location>
</feature>
<name>A0A2S6HT87_9FIRM</name>
<keyword evidence="4" id="KW-1185">Reference proteome</keyword>
<dbReference type="Pfam" id="PF07905">
    <property type="entry name" value="PucR"/>
    <property type="match status" value="1"/>
</dbReference>
<dbReference type="PANTHER" id="PTHR33744">
    <property type="entry name" value="CARBOHYDRATE DIACID REGULATOR"/>
    <property type="match status" value="1"/>
</dbReference>
<gene>
    <name evidence="3" type="ORF">BXY41_10586</name>
</gene>
<organism evidence="3 4">
    <name type="scientific">Lacrimispora xylanisolvens</name>
    <dbReference type="NCBI Taxonomy" id="384636"/>
    <lineage>
        <taxon>Bacteria</taxon>
        <taxon>Bacillati</taxon>
        <taxon>Bacillota</taxon>
        <taxon>Clostridia</taxon>
        <taxon>Lachnospirales</taxon>
        <taxon>Lachnospiraceae</taxon>
        <taxon>Lacrimispora</taxon>
    </lineage>
</organism>
<comment type="caution">
    <text evidence="3">The sequence shown here is derived from an EMBL/GenBank/DDBJ whole genome shotgun (WGS) entry which is preliminary data.</text>
</comment>
<dbReference type="Pfam" id="PF13556">
    <property type="entry name" value="HTH_30"/>
    <property type="match status" value="1"/>
</dbReference>
<dbReference type="InterPro" id="IPR025736">
    <property type="entry name" value="PucR_C-HTH_dom"/>
</dbReference>
<sequence length="372" mass="42749">MRTRVSDLYHSGIDPYSLILHSGENGLSNSVSWIYLAEDIQNMSFLKGGELVITTGLFTQSGTCLFDFIRSLVTYNCSGLFINVGKYLETADITPEILEFCKTNKFPLITMPWKVHLVDIMQDYCKILLQNTQSMDHLSAAFQGALYQTSLHETTLMTLNQNGFPTVADYRIIVILNLRNATRITFSLNRLQLKYHLFEHDNLHLLIYLSSQPAPSLNEIMDILMYYDGITLGISNVFHSLEKTGICYKRARFALAASLFWSIPSVNFDELGFFQILFSSSDPELLQSVYQHSLGVLEDFDSAHDTDYMDTLKVFLLSDCNLLKTADKMHTHRNTIIYRMKKIKELLKTELDDSKIKFDLLMAFYIREYFAI</sequence>
<feature type="domain" description="PucR C-terminal helix-turn-helix" evidence="2">
    <location>
        <begin position="309"/>
        <end position="365"/>
    </location>
</feature>
<evidence type="ECO:0000313" key="4">
    <source>
        <dbReference type="Proteomes" id="UP000237749"/>
    </source>
</evidence>
<accession>A0A2S6HT87</accession>
<dbReference type="AlphaFoldDB" id="A0A2S6HT87"/>
<reference evidence="3 4" key="1">
    <citation type="submission" date="2018-02" db="EMBL/GenBank/DDBJ databases">
        <title>Genomic Encyclopedia of Archaeal and Bacterial Type Strains, Phase II (KMG-II): from individual species to whole genera.</title>
        <authorList>
            <person name="Goeker M."/>
        </authorList>
    </citation>
    <scope>NUCLEOTIDE SEQUENCE [LARGE SCALE GENOMIC DNA]</scope>
    <source>
        <strain evidence="3 4">DSM 3808</strain>
    </source>
</reference>
<dbReference type="InterPro" id="IPR042070">
    <property type="entry name" value="PucR_C-HTH_sf"/>
</dbReference>
<dbReference type="EMBL" id="PTJA01000005">
    <property type="protein sequence ID" value="PPK80870.1"/>
    <property type="molecule type" value="Genomic_DNA"/>
</dbReference>
<protein>
    <submittedName>
        <fullName evidence="3">PucR-like helix-turn-helix protein</fullName>
    </submittedName>
</protein>
<dbReference type="InterPro" id="IPR051448">
    <property type="entry name" value="CdaR-like_regulators"/>
</dbReference>
<evidence type="ECO:0000259" key="1">
    <source>
        <dbReference type="Pfam" id="PF07905"/>
    </source>
</evidence>
<evidence type="ECO:0000313" key="3">
    <source>
        <dbReference type="EMBL" id="PPK80870.1"/>
    </source>
</evidence>